<sequence length="74" mass="8522">VDTPQNKLDNVSEANIIITNEYFKMLAKTVVYFSTRTRSSTADSVEETFLQYSRPRNSRCTPPPQFPENSFTKN</sequence>
<name>A0AAD7Z9Q9_DIPPU</name>
<organism evidence="2 3">
    <name type="scientific">Diploptera punctata</name>
    <name type="common">Pacific beetle cockroach</name>
    <dbReference type="NCBI Taxonomy" id="6984"/>
    <lineage>
        <taxon>Eukaryota</taxon>
        <taxon>Metazoa</taxon>
        <taxon>Ecdysozoa</taxon>
        <taxon>Arthropoda</taxon>
        <taxon>Hexapoda</taxon>
        <taxon>Insecta</taxon>
        <taxon>Pterygota</taxon>
        <taxon>Neoptera</taxon>
        <taxon>Polyneoptera</taxon>
        <taxon>Dictyoptera</taxon>
        <taxon>Blattodea</taxon>
        <taxon>Blaberoidea</taxon>
        <taxon>Blaberidae</taxon>
        <taxon>Diplopterinae</taxon>
        <taxon>Diploptera</taxon>
    </lineage>
</organism>
<reference evidence="2" key="2">
    <citation type="submission" date="2023-05" db="EMBL/GenBank/DDBJ databases">
        <authorList>
            <person name="Fouks B."/>
        </authorList>
    </citation>
    <scope>NUCLEOTIDE SEQUENCE</scope>
    <source>
        <strain evidence="2">Stay&amp;Tobe</strain>
        <tissue evidence="2">Testes</tissue>
    </source>
</reference>
<evidence type="ECO:0000313" key="3">
    <source>
        <dbReference type="Proteomes" id="UP001233999"/>
    </source>
</evidence>
<dbReference type="AlphaFoldDB" id="A0AAD7Z9Q9"/>
<gene>
    <name evidence="2" type="ORF">L9F63_025440</name>
</gene>
<feature type="non-terminal residue" evidence="2">
    <location>
        <position position="74"/>
    </location>
</feature>
<keyword evidence="3" id="KW-1185">Reference proteome</keyword>
<reference evidence="2" key="1">
    <citation type="journal article" date="2023" name="IScience">
        <title>Live-bearing cockroach genome reveals convergent evolutionary mechanisms linked to viviparity in insects and beyond.</title>
        <authorList>
            <person name="Fouks B."/>
            <person name="Harrison M.C."/>
            <person name="Mikhailova A.A."/>
            <person name="Marchal E."/>
            <person name="English S."/>
            <person name="Carruthers M."/>
            <person name="Jennings E.C."/>
            <person name="Chiamaka E.L."/>
            <person name="Frigard R.A."/>
            <person name="Pippel M."/>
            <person name="Attardo G.M."/>
            <person name="Benoit J.B."/>
            <person name="Bornberg-Bauer E."/>
            <person name="Tobe S.S."/>
        </authorList>
    </citation>
    <scope>NUCLEOTIDE SEQUENCE</scope>
    <source>
        <strain evidence="2">Stay&amp;Tobe</strain>
    </source>
</reference>
<comment type="caution">
    <text evidence="2">The sequence shown here is derived from an EMBL/GenBank/DDBJ whole genome shotgun (WGS) entry which is preliminary data.</text>
</comment>
<feature type="non-terminal residue" evidence="2">
    <location>
        <position position="1"/>
    </location>
</feature>
<evidence type="ECO:0000256" key="1">
    <source>
        <dbReference type="SAM" id="MobiDB-lite"/>
    </source>
</evidence>
<dbReference type="Proteomes" id="UP001233999">
    <property type="component" value="Unassembled WGS sequence"/>
</dbReference>
<dbReference type="EMBL" id="JASPKZ010009521">
    <property type="protein sequence ID" value="KAJ9576664.1"/>
    <property type="molecule type" value="Genomic_DNA"/>
</dbReference>
<feature type="region of interest" description="Disordered" evidence="1">
    <location>
        <begin position="53"/>
        <end position="74"/>
    </location>
</feature>
<protein>
    <submittedName>
        <fullName evidence="2">Uncharacterized protein</fullName>
    </submittedName>
</protein>
<evidence type="ECO:0000313" key="2">
    <source>
        <dbReference type="EMBL" id="KAJ9576664.1"/>
    </source>
</evidence>
<accession>A0AAD7Z9Q9</accession>
<proteinExistence type="predicted"/>